<evidence type="ECO:0000256" key="2">
    <source>
        <dbReference type="ARBA" id="ARBA00023242"/>
    </source>
</evidence>
<dbReference type="OrthoDB" id="20774at2759"/>
<evidence type="ECO:0000313" key="6">
    <source>
        <dbReference type="Proteomes" id="UP000228380"/>
    </source>
</evidence>
<dbReference type="InterPro" id="IPR050358">
    <property type="entry name" value="RSE1/DDB1/CFT1"/>
</dbReference>
<keyword evidence="6" id="KW-1185">Reference proteome</keyword>
<evidence type="ECO:0000259" key="4">
    <source>
        <dbReference type="Pfam" id="PF10433"/>
    </source>
</evidence>
<dbReference type="InterPro" id="IPR015943">
    <property type="entry name" value="WD40/YVTN_repeat-like_dom_sf"/>
</dbReference>
<keyword evidence="2" id="KW-0539">Nucleus</keyword>
<evidence type="ECO:0000313" key="7">
    <source>
        <dbReference type="RefSeq" id="XP_038976233.1"/>
    </source>
</evidence>
<dbReference type="InterPro" id="IPR018846">
    <property type="entry name" value="Beta-prop_RSE1/DDB1/CPSF1_1st"/>
</dbReference>
<feature type="domain" description="RSE1/DDB1/CPSF1 second beta-propeller" evidence="5">
    <location>
        <begin position="525"/>
        <end position="918"/>
    </location>
</feature>
<evidence type="ECO:0000256" key="1">
    <source>
        <dbReference type="ARBA" id="ARBA00004123"/>
    </source>
</evidence>
<comment type="subcellular location">
    <subcellularLocation>
        <location evidence="1">Nucleus</location>
    </subcellularLocation>
</comment>
<dbReference type="RefSeq" id="XP_038976233.1">
    <property type="nucleotide sequence ID" value="XM_039120305.1"/>
</dbReference>
<dbReference type="Pfam" id="PF03178">
    <property type="entry name" value="CPSF_A"/>
    <property type="match status" value="1"/>
</dbReference>
<dbReference type="GeneID" id="120107137"/>
<name>A0A8B8ZXH0_PHODC</name>
<dbReference type="GO" id="GO:0005634">
    <property type="term" value="C:nucleus"/>
    <property type="evidence" value="ECO:0007669"/>
    <property type="project" value="UniProtKB-SubCell"/>
</dbReference>
<feature type="domain" description="RSE1/DDB1/CPSF1 C-terminal" evidence="3">
    <location>
        <begin position="1093"/>
        <end position="1349"/>
    </location>
</feature>
<protein>
    <submittedName>
        <fullName evidence="7">Splicing factor 3B subunit 3-like isoform X1</fullName>
    </submittedName>
</protein>
<dbReference type="KEGG" id="pda:120107137"/>
<dbReference type="PANTHER" id="PTHR10644">
    <property type="entry name" value="DNA REPAIR/RNA PROCESSING CPSF FAMILY"/>
    <property type="match status" value="1"/>
</dbReference>
<reference evidence="7" key="1">
    <citation type="submission" date="2025-08" db="UniProtKB">
        <authorList>
            <consortium name="RefSeq"/>
        </authorList>
    </citation>
    <scope>IDENTIFICATION</scope>
    <source>
        <tissue evidence="7">Young leaves</tissue>
    </source>
</reference>
<dbReference type="Pfam" id="PF23726">
    <property type="entry name" value="Beta-prop_RSE1_2nd"/>
    <property type="match status" value="1"/>
</dbReference>
<dbReference type="Pfam" id="PF10433">
    <property type="entry name" value="Beta-prop_RSE1_1st"/>
    <property type="match status" value="1"/>
</dbReference>
<dbReference type="Proteomes" id="UP000228380">
    <property type="component" value="Unplaced"/>
</dbReference>
<dbReference type="InterPro" id="IPR004871">
    <property type="entry name" value="RSE1/DDB1/CPSF1_C"/>
</dbReference>
<feature type="domain" description="RSE1/DDB1/CPSF1 first beta-propeller" evidence="4">
    <location>
        <begin position="41"/>
        <end position="464"/>
    </location>
</feature>
<dbReference type="GO" id="GO:0003676">
    <property type="term" value="F:nucleic acid binding"/>
    <property type="evidence" value="ECO:0007669"/>
    <property type="project" value="InterPro"/>
</dbReference>
<evidence type="ECO:0000259" key="5">
    <source>
        <dbReference type="Pfam" id="PF23726"/>
    </source>
</evidence>
<organism evidence="6 7">
    <name type="scientific">Phoenix dactylifera</name>
    <name type="common">Date palm</name>
    <dbReference type="NCBI Taxonomy" id="42345"/>
    <lineage>
        <taxon>Eukaryota</taxon>
        <taxon>Viridiplantae</taxon>
        <taxon>Streptophyta</taxon>
        <taxon>Embryophyta</taxon>
        <taxon>Tracheophyta</taxon>
        <taxon>Spermatophyta</taxon>
        <taxon>Magnoliopsida</taxon>
        <taxon>Liliopsida</taxon>
        <taxon>Arecaceae</taxon>
        <taxon>Coryphoideae</taxon>
        <taxon>Phoeniceae</taxon>
        <taxon>Phoenix</taxon>
    </lineage>
</organism>
<dbReference type="InterPro" id="IPR058543">
    <property type="entry name" value="Beta-prop_RSE1/DDB1/CPSF1_2nd"/>
</dbReference>
<evidence type="ECO:0000259" key="3">
    <source>
        <dbReference type="Pfam" id="PF03178"/>
    </source>
</evidence>
<accession>A0A8B8ZXH0</accession>
<proteinExistence type="predicted"/>
<dbReference type="Gene3D" id="2.130.10.10">
    <property type="entry name" value="YVTN repeat-like/Quinoprotein amine dehydrogenase"/>
    <property type="match status" value="2"/>
</dbReference>
<gene>
    <name evidence="7" type="primary">LOC120107137</name>
</gene>
<sequence>MARMEEEELPAGSQSWPQAPVGGGGVGVHYLAKCVLRGSAVLQAVQGHLRSPSSFDVVFGKETSLELVVVGEDGIVQSICEQSVFGMIKDLAVLRWNEKFRDAMPQEQGKDLLVVLSDSGKLSFLTFCSEMHRFFAMTHIELSKPGNSRHQLGRMLVVHPEGSFVAVSAYEDRFALFSVSKSAESNVVGEKIFYPPENEGEMSTTRDTSMTSIRGTIWSMSFISNGTSHLSMEGYDPVLAIIMHRKVSAMNDLMLFGCNSRTHTIHFLSRFPEPGPLALSISAVPHLSGFAFLFRTGDVLLMDLRDPENILCIHRINLNLPSVIEERNSIEESCRGLDVDDEGMFNVAACALLELRDSADCMVKDDDPMSIDSGSGKGNLYRKHVCSWSWEPGESMSSKLIFCLDTGELYIIEINVDTEGVRVNLSDCLYKGLPCKALLWVNGGLIAGLVEMGDGMVLKLEHGRLLYRSPIQNIAPILDLSVADYHDEKQDQMFACCGMSPEGSLRIIRSGISVEKLLRTAPIYQGVTGTWTLRMKESDSYHSFLVLSFVEETRVLSVGLSFIDVSDAIGFQSDVCTLACGMVADGLLVQIHRTGVRLCLPTTFAHSEGIPLSAPICTYWYPDNVTISMGAVGCNLIILATSNPCFLYILGVRSLSAYHYEIFEIQHVRLQHEVSCISIPRGHVNHELLASQVRLSHKDHEASLSSKVEIRKLFVIGTHKPSVEILSFSPEGAFRVLAIGSISINNILGSPISGCIPEDVRLVSIDRPYVLSGLRNGMLLRFEWPAISTFSQLESNRQGQFGSSCFREVESSLLKTMSTYSLGKMMENAENPVPVPLQLIAIRRIGITPVFLVSLHDSLDADIIILSDRPWLLHSARHSLAYTSISFQPATHVTPVCSVDCPKGILFVAENSLHLVEMVHSKRLNVQKFPIGGTPRKVLYHSESKTLLVMRTGLTDATCSSDICRVDPLSGTLLSKFKCEPGETAKCMQIVRVGNEQVLVVGTSQSAGRTIMPSGEAESAKGRLIVLSLDSAQSSSEGSSLIYCSTLNSSSRVGSPFHEIVGYATEQLSSSSLCSSPNDTCCEGIQLEEMGAVQLRLIFQNTLSGAVLSVCPYLDRYVVASAGNILFVYGFVNDNPQRLRRFSLARTRFTITCLKTHFTRIAVGDCRDGILFYSYHEDLKKLELLYSDPVQRLVADCALMDCDTAVVSDRRGNISVLSCTNNLEVNGSPEKNLALNCSFYMGETVMSIQKASFSYKLPVDDVLNGCDGAEVVLESAYNSVVASSLLGSVWILIPITSEEHELLEAVQARLAVHPLTAPILGNDHKEFRGRGLPVGVPTMLDGDMLAQFLELTSMQQEAVLASSGLQSTRASTSETQHLFISVNRVVRLLERVHCALN</sequence>